<dbReference type="NCBIfam" id="TIGR03635">
    <property type="entry name" value="uS17_bact"/>
    <property type="match status" value="1"/>
</dbReference>
<dbReference type="PANTHER" id="PTHR10744:SF1">
    <property type="entry name" value="SMALL RIBOSOMAL SUBUNIT PROTEIN US17M"/>
    <property type="match status" value="1"/>
</dbReference>
<dbReference type="GO" id="GO:0022627">
    <property type="term" value="C:cytosolic small ribosomal subunit"/>
    <property type="evidence" value="ECO:0007669"/>
    <property type="project" value="UniProtKB-UniRule"/>
</dbReference>
<dbReference type="GO" id="GO:0003735">
    <property type="term" value="F:structural constituent of ribosome"/>
    <property type="evidence" value="ECO:0007669"/>
    <property type="project" value="UniProtKB-UniRule"/>
</dbReference>
<feature type="compositionally biased region" description="Basic and acidic residues" evidence="7">
    <location>
        <begin position="65"/>
        <end position="75"/>
    </location>
</feature>
<keyword evidence="3" id="KW-0694">RNA-binding</keyword>
<dbReference type="CDD" id="cd00364">
    <property type="entry name" value="Ribosomal_uS17"/>
    <property type="match status" value="1"/>
</dbReference>
<evidence type="ECO:0000313" key="9">
    <source>
        <dbReference type="Proteomes" id="UP000228775"/>
    </source>
</evidence>
<evidence type="ECO:0000313" key="8">
    <source>
        <dbReference type="EMBL" id="PIU74979.1"/>
    </source>
</evidence>
<dbReference type="InterPro" id="IPR019984">
    <property type="entry name" value="Ribosomal_uS17_bact/chlr"/>
</dbReference>
<comment type="similarity">
    <text evidence="1">Belongs to the universal ribosomal protein uS17 family.</text>
</comment>
<dbReference type="GO" id="GO:0019843">
    <property type="term" value="F:rRNA binding"/>
    <property type="evidence" value="ECO:0007669"/>
    <property type="project" value="UniProtKB-KW"/>
</dbReference>
<dbReference type="PRINTS" id="PR00973">
    <property type="entry name" value="RIBOSOMALS17"/>
</dbReference>
<evidence type="ECO:0000256" key="5">
    <source>
        <dbReference type="ARBA" id="ARBA00023274"/>
    </source>
</evidence>
<dbReference type="Proteomes" id="UP000228775">
    <property type="component" value="Unassembled WGS sequence"/>
</dbReference>
<gene>
    <name evidence="8" type="ORF">COS76_03255</name>
</gene>
<reference evidence="9" key="1">
    <citation type="submission" date="2017-09" db="EMBL/GenBank/DDBJ databases">
        <title>Depth-based differentiation of microbial function through sediment-hosted aquifers and enrichment of novel symbionts in the deep terrestrial subsurface.</title>
        <authorList>
            <person name="Probst A.J."/>
            <person name="Ladd B."/>
            <person name="Jarett J.K."/>
            <person name="Geller-Mcgrath D.E."/>
            <person name="Sieber C.M.K."/>
            <person name="Emerson J.B."/>
            <person name="Anantharaman K."/>
            <person name="Thomas B.C."/>
            <person name="Malmstrom R."/>
            <person name="Stieglmeier M."/>
            <person name="Klingl A."/>
            <person name="Woyke T."/>
            <person name="Ryan C.M."/>
            <person name="Banfield J.F."/>
        </authorList>
    </citation>
    <scope>NUCLEOTIDE SEQUENCE [LARGE SCALE GENOMIC DNA]</scope>
</reference>
<sequence>MGKLIKKAGKKEVKTVEKEKIQTRKRILSGAVVSDKMDKTVVVKISWLKLDKKYKRRYRQSQKYQAHDPENKFKNGDNVSIIESPPISKNKKWRAVY</sequence>
<name>A0A2M7AWN2_9BACT</name>
<evidence type="ECO:0000256" key="6">
    <source>
        <dbReference type="NCBIfam" id="TIGR03635"/>
    </source>
</evidence>
<organism evidence="8 9">
    <name type="scientific">Candidatus Portnoybacteria bacterium CG06_land_8_20_14_3_00_39_12</name>
    <dbReference type="NCBI Taxonomy" id="1974809"/>
    <lineage>
        <taxon>Bacteria</taxon>
        <taxon>Candidatus Portnoyibacteriota</taxon>
    </lineage>
</organism>
<dbReference type="Pfam" id="PF00366">
    <property type="entry name" value="Ribosomal_S17"/>
    <property type="match status" value="1"/>
</dbReference>
<proteinExistence type="inferred from homology"/>
<keyword evidence="2" id="KW-0699">rRNA-binding</keyword>
<protein>
    <recommendedName>
        <fullName evidence="6">30S ribosomal protein S17</fullName>
    </recommendedName>
</protein>
<dbReference type="NCBIfam" id="NF004123">
    <property type="entry name" value="PRK05610.1"/>
    <property type="match status" value="1"/>
</dbReference>
<keyword evidence="5" id="KW-0687">Ribonucleoprotein</keyword>
<dbReference type="SUPFAM" id="SSF50249">
    <property type="entry name" value="Nucleic acid-binding proteins"/>
    <property type="match status" value="1"/>
</dbReference>
<keyword evidence="4 8" id="KW-0689">Ribosomal protein</keyword>
<dbReference type="Gene3D" id="2.40.50.140">
    <property type="entry name" value="Nucleic acid-binding proteins"/>
    <property type="match status" value="1"/>
</dbReference>
<evidence type="ECO:0000256" key="1">
    <source>
        <dbReference type="ARBA" id="ARBA00010254"/>
    </source>
</evidence>
<evidence type="ECO:0000256" key="2">
    <source>
        <dbReference type="ARBA" id="ARBA00022730"/>
    </source>
</evidence>
<dbReference type="AlphaFoldDB" id="A0A2M7AWN2"/>
<accession>A0A2M7AWN2</accession>
<dbReference type="GO" id="GO:0006412">
    <property type="term" value="P:translation"/>
    <property type="evidence" value="ECO:0007669"/>
    <property type="project" value="UniProtKB-UniRule"/>
</dbReference>
<dbReference type="InterPro" id="IPR000266">
    <property type="entry name" value="Ribosomal_uS17"/>
</dbReference>
<dbReference type="InterPro" id="IPR012340">
    <property type="entry name" value="NA-bd_OB-fold"/>
</dbReference>
<evidence type="ECO:0000256" key="7">
    <source>
        <dbReference type="SAM" id="MobiDB-lite"/>
    </source>
</evidence>
<evidence type="ECO:0000256" key="4">
    <source>
        <dbReference type="ARBA" id="ARBA00022980"/>
    </source>
</evidence>
<dbReference type="EMBL" id="PEVY01000068">
    <property type="protein sequence ID" value="PIU74979.1"/>
    <property type="molecule type" value="Genomic_DNA"/>
</dbReference>
<comment type="caution">
    <text evidence="8">The sequence shown here is derived from an EMBL/GenBank/DDBJ whole genome shotgun (WGS) entry which is preliminary data.</text>
</comment>
<feature type="region of interest" description="Disordered" evidence="7">
    <location>
        <begin position="60"/>
        <end position="81"/>
    </location>
</feature>
<evidence type="ECO:0000256" key="3">
    <source>
        <dbReference type="ARBA" id="ARBA00022884"/>
    </source>
</evidence>
<dbReference type="PANTHER" id="PTHR10744">
    <property type="entry name" value="40S RIBOSOMAL PROTEIN S11 FAMILY MEMBER"/>
    <property type="match status" value="1"/>
</dbReference>